<organism evidence="2 3">
    <name type="scientific">Candidatus Anaerobutyricum stercoris</name>
    <dbReference type="NCBI Taxonomy" id="2838457"/>
    <lineage>
        <taxon>Bacteria</taxon>
        <taxon>Bacillati</taxon>
        <taxon>Bacillota</taxon>
        <taxon>Clostridia</taxon>
        <taxon>Lachnospirales</taxon>
        <taxon>Lachnospiraceae</taxon>
        <taxon>Anaerobutyricum</taxon>
    </lineage>
</organism>
<comment type="caution">
    <text evidence="2">The sequence shown here is derived from an EMBL/GenBank/DDBJ whole genome shotgun (WGS) entry which is preliminary data.</text>
</comment>
<evidence type="ECO:0000256" key="1">
    <source>
        <dbReference type="SAM" id="Phobius"/>
    </source>
</evidence>
<gene>
    <name evidence="2" type="ORF">H9968_10185</name>
</gene>
<dbReference type="AlphaFoldDB" id="A0A9D2EMC1"/>
<reference evidence="2" key="1">
    <citation type="journal article" date="2021" name="PeerJ">
        <title>Extensive microbial diversity within the chicken gut microbiome revealed by metagenomics and culture.</title>
        <authorList>
            <person name="Gilroy R."/>
            <person name="Ravi A."/>
            <person name="Getino M."/>
            <person name="Pursley I."/>
            <person name="Horton D.L."/>
            <person name="Alikhan N.F."/>
            <person name="Baker D."/>
            <person name="Gharbi K."/>
            <person name="Hall N."/>
            <person name="Watson M."/>
            <person name="Adriaenssens E.M."/>
            <person name="Foster-Nyarko E."/>
            <person name="Jarju S."/>
            <person name="Secka A."/>
            <person name="Antonio M."/>
            <person name="Oren A."/>
            <person name="Chaudhuri R.R."/>
            <person name="La Ragione R."/>
            <person name="Hildebrand F."/>
            <person name="Pallen M.J."/>
        </authorList>
    </citation>
    <scope>NUCLEOTIDE SEQUENCE</scope>
    <source>
        <strain evidence="2">CHK179-28034</strain>
    </source>
</reference>
<feature type="transmembrane region" description="Helical" evidence="1">
    <location>
        <begin position="85"/>
        <end position="104"/>
    </location>
</feature>
<dbReference type="Proteomes" id="UP000824049">
    <property type="component" value="Unassembled WGS sequence"/>
</dbReference>
<accession>A0A9D2EMC1</accession>
<reference evidence="2" key="2">
    <citation type="submission" date="2021-04" db="EMBL/GenBank/DDBJ databases">
        <authorList>
            <person name="Gilroy R."/>
        </authorList>
    </citation>
    <scope>NUCLEOTIDE SEQUENCE</scope>
    <source>
        <strain evidence="2">CHK179-28034</strain>
    </source>
</reference>
<name>A0A9D2EMC1_9FIRM</name>
<dbReference type="EMBL" id="DXBR01000093">
    <property type="protein sequence ID" value="HIZ40264.1"/>
    <property type="molecule type" value="Genomic_DNA"/>
</dbReference>
<keyword evidence="1" id="KW-0812">Transmembrane</keyword>
<evidence type="ECO:0000313" key="3">
    <source>
        <dbReference type="Proteomes" id="UP000824049"/>
    </source>
</evidence>
<evidence type="ECO:0000313" key="2">
    <source>
        <dbReference type="EMBL" id="HIZ40264.1"/>
    </source>
</evidence>
<protein>
    <submittedName>
        <fullName evidence="2">Uncharacterized protein</fullName>
    </submittedName>
</protein>
<proteinExistence type="predicted"/>
<keyword evidence="1" id="KW-0472">Membrane</keyword>
<sequence length="130" mass="14906">MSINRDKLLTISCIIMIIGLLFVAAAFFPILDWSRHPVYLNLRMYVAFPVLYFICGIAFANMIIRYFSRVRERLALLSREKRSRGLAVVLILLVILEVCVFAFTPVRIFVAVRFPLLYMIPGMAVCALSE</sequence>
<feature type="transmembrane region" description="Helical" evidence="1">
    <location>
        <begin position="42"/>
        <end position="64"/>
    </location>
</feature>
<feature type="transmembrane region" description="Helical" evidence="1">
    <location>
        <begin position="7"/>
        <end position="30"/>
    </location>
</feature>
<keyword evidence="1" id="KW-1133">Transmembrane helix</keyword>